<comment type="caution">
    <text evidence="10">The sequence shown here is derived from an EMBL/GenBank/DDBJ whole genome shotgun (WGS) entry which is preliminary data.</text>
</comment>
<feature type="transmembrane region" description="Helical" evidence="8">
    <location>
        <begin position="71"/>
        <end position="92"/>
    </location>
</feature>
<evidence type="ECO:0000256" key="6">
    <source>
        <dbReference type="ARBA" id="ARBA00022989"/>
    </source>
</evidence>
<dbReference type="PANTHER" id="PTHR30413:SF10">
    <property type="entry name" value="CAPSULE POLYSACCHARIDE EXPORT INNER-MEMBRANE PROTEIN CTRC"/>
    <property type="match status" value="1"/>
</dbReference>
<protein>
    <recommendedName>
        <fullName evidence="8">Transport permease protein</fullName>
    </recommendedName>
</protein>
<dbReference type="GO" id="GO:0005886">
    <property type="term" value="C:plasma membrane"/>
    <property type="evidence" value="ECO:0007669"/>
    <property type="project" value="UniProtKB-SubCell"/>
</dbReference>
<dbReference type="GO" id="GO:0140359">
    <property type="term" value="F:ABC-type transporter activity"/>
    <property type="evidence" value="ECO:0007669"/>
    <property type="project" value="InterPro"/>
</dbReference>
<evidence type="ECO:0000256" key="7">
    <source>
        <dbReference type="ARBA" id="ARBA00023136"/>
    </source>
</evidence>
<evidence type="ECO:0000259" key="9">
    <source>
        <dbReference type="PROSITE" id="PS51012"/>
    </source>
</evidence>
<keyword evidence="11" id="KW-1185">Reference proteome</keyword>
<keyword evidence="3 8" id="KW-0813">Transport</keyword>
<comment type="similarity">
    <text evidence="2 8">Belongs to the ABC-2 integral membrane protein family.</text>
</comment>
<feature type="transmembrane region" description="Helical" evidence="8">
    <location>
        <begin position="113"/>
        <end position="138"/>
    </location>
</feature>
<keyword evidence="4 8" id="KW-1003">Cell membrane</keyword>
<organism evidence="10 11">
    <name type="scientific">Abyssicoccus albus</name>
    <dbReference type="NCBI Taxonomy" id="1817405"/>
    <lineage>
        <taxon>Bacteria</taxon>
        <taxon>Bacillati</taxon>
        <taxon>Bacillota</taxon>
        <taxon>Bacilli</taxon>
        <taxon>Bacillales</taxon>
        <taxon>Abyssicoccaceae</taxon>
    </lineage>
</organism>
<feature type="transmembrane region" description="Helical" evidence="8">
    <location>
        <begin position="181"/>
        <end position="199"/>
    </location>
</feature>
<keyword evidence="6 8" id="KW-1133">Transmembrane helix</keyword>
<dbReference type="STRING" id="1849491.BVH56_02590"/>
<dbReference type="PANTHER" id="PTHR30413">
    <property type="entry name" value="INNER MEMBRANE TRANSPORT PERMEASE"/>
    <property type="match status" value="1"/>
</dbReference>
<keyword evidence="7 8" id="KW-0472">Membrane</keyword>
<dbReference type="PROSITE" id="PS51012">
    <property type="entry name" value="ABC_TM2"/>
    <property type="match status" value="1"/>
</dbReference>
<accession>A0A1Q1G0J7</accession>
<dbReference type="InterPro" id="IPR013525">
    <property type="entry name" value="ABC2_TM"/>
</dbReference>
<gene>
    <name evidence="10" type="ORF">EDD62_0957</name>
</gene>
<dbReference type="GO" id="GO:0015920">
    <property type="term" value="P:lipopolysaccharide transport"/>
    <property type="evidence" value="ECO:0007669"/>
    <property type="project" value="TreeGrafter"/>
</dbReference>
<evidence type="ECO:0000256" key="5">
    <source>
        <dbReference type="ARBA" id="ARBA00022692"/>
    </source>
</evidence>
<evidence type="ECO:0000256" key="4">
    <source>
        <dbReference type="ARBA" id="ARBA00022475"/>
    </source>
</evidence>
<dbReference type="EMBL" id="RKRK01000002">
    <property type="protein sequence ID" value="RPF58313.1"/>
    <property type="molecule type" value="Genomic_DNA"/>
</dbReference>
<feature type="transmembrane region" description="Helical" evidence="8">
    <location>
        <begin position="37"/>
        <end position="59"/>
    </location>
</feature>
<evidence type="ECO:0000256" key="8">
    <source>
        <dbReference type="RuleBase" id="RU361157"/>
    </source>
</evidence>
<dbReference type="Pfam" id="PF01061">
    <property type="entry name" value="ABC2_membrane"/>
    <property type="match status" value="1"/>
</dbReference>
<comment type="subcellular location">
    <subcellularLocation>
        <location evidence="1 8">Cell membrane</location>
        <topology evidence="1 8">Multi-pass membrane protein</topology>
    </subcellularLocation>
</comment>
<feature type="transmembrane region" description="Helical" evidence="8">
    <location>
        <begin position="241"/>
        <end position="258"/>
    </location>
</feature>
<proteinExistence type="inferred from homology"/>
<evidence type="ECO:0000256" key="1">
    <source>
        <dbReference type="ARBA" id="ARBA00004651"/>
    </source>
</evidence>
<dbReference type="Proteomes" id="UP000277108">
    <property type="component" value="Unassembled WGS sequence"/>
</dbReference>
<dbReference type="RefSeq" id="WP_077139961.1">
    <property type="nucleotide sequence ID" value="NZ_CBCSGK010000010.1"/>
</dbReference>
<dbReference type="InterPro" id="IPR047817">
    <property type="entry name" value="ABC2_TM_bact-type"/>
</dbReference>
<evidence type="ECO:0000313" key="11">
    <source>
        <dbReference type="Proteomes" id="UP000277108"/>
    </source>
</evidence>
<evidence type="ECO:0000256" key="3">
    <source>
        <dbReference type="ARBA" id="ARBA00022448"/>
    </source>
</evidence>
<evidence type="ECO:0000313" key="10">
    <source>
        <dbReference type="EMBL" id="RPF58313.1"/>
    </source>
</evidence>
<keyword evidence="5 8" id="KW-0812">Transmembrane</keyword>
<feature type="transmembrane region" description="Helical" evidence="8">
    <location>
        <begin position="150"/>
        <end position="174"/>
    </location>
</feature>
<dbReference type="OrthoDB" id="9794365at2"/>
<feature type="domain" description="ABC transmembrane type-2" evidence="9">
    <location>
        <begin position="35"/>
        <end position="261"/>
    </location>
</feature>
<dbReference type="AlphaFoldDB" id="A0A1Q1G0J7"/>
<reference evidence="10 11" key="1">
    <citation type="submission" date="2018-11" db="EMBL/GenBank/DDBJ databases">
        <title>Genomic Encyclopedia of Type Strains, Phase IV (KMG-IV): sequencing the most valuable type-strain genomes for metagenomic binning, comparative biology and taxonomic classification.</title>
        <authorList>
            <person name="Goeker M."/>
        </authorList>
    </citation>
    <scope>NUCLEOTIDE SEQUENCE [LARGE SCALE GENOMIC DNA]</scope>
    <source>
        <strain evidence="10 11">DSM 29158</strain>
    </source>
</reference>
<name>A0A1Q1G0J7_9BACL</name>
<sequence>MKELFELLKIQLNNAKLIIQLAKYNLKIEYSNHYLGMFWNILQPLMQVAIYYVVFGLGLRGSTAPNEEIPFIIHLITGLFPWLFISQAINTGSNALLSQLDLVTKMKFPSSTLLSISLTNSFINLLFTTLIIVAISIYQQYVSVFHYLEFIYFVFASYAIIFGITLIMSTLIVMVRDLKNVLQNIIRMGFFLTPIFWQIETVNPLFQKIVALNPFAYLVGIYRNAFIHGDKFIYGAPTEHLYFWTLTITLLVIGAIMHKKFNAKLIDYL</sequence>
<evidence type="ECO:0000256" key="2">
    <source>
        <dbReference type="ARBA" id="ARBA00007783"/>
    </source>
</evidence>
<accession>A0A3N5BKS9</accession>